<dbReference type="EMBL" id="GEVL01001338">
    <property type="protein sequence ID" value="JAU76003.1"/>
    <property type="molecule type" value="Transcribed_RNA"/>
</dbReference>
<proteinExistence type="predicted"/>
<sequence>MSNNELIAFFDFKRDKFGDLQFGVELLIPDTLDYIALRSMMIRPDEFLENSDTIYDLLNGYIWMGDDIEKVDTPLLEAEFAKIGKPPPTAKSIIDTVHFTSSDTKLARIAIQFGLGRQAYGSYKDCGKNLKAIKECEAIMSCFELPKIKYEDDVHPMLSLIKYYHDEAVNARRLSELALE</sequence>
<reference evidence="1" key="1">
    <citation type="submission" date="2016-07" db="EMBL/GenBank/DDBJ databases">
        <title>De novo transcriptome assembly of four accessions of the metal hyperaccumulator plant Noccaea caerulescens.</title>
        <authorList>
            <person name="Blande D."/>
            <person name="Halimaa P."/>
            <person name="Tervahauta A.I."/>
            <person name="Aarts M.G."/>
            <person name="Karenlampi S.O."/>
        </authorList>
    </citation>
    <scope>NUCLEOTIDE SEQUENCE</scope>
</reference>
<dbReference type="EMBL" id="GEVI01008878">
    <property type="protein sequence ID" value="JAU23442.1"/>
    <property type="molecule type" value="Transcribed_RNA"/>
</dbReference>
<accession>A0A1J3DU31</accession>
<organism evidence="1">
    <name type="scientific">Noccaea caerulescens</name>
    <name type="common">Alpine penny-cress</name>
    <name type="synonym">Thlaspi caerulescens</name>
    <dbReference type="NCBI Taxonomy" id="107243"/>
    <lineage>
        <taxon>Eukaryota</taxon>
        <taxon>Viridiplantae</taxon>
        <taxon>Streptophyta</taxon>
        <taxon>Embryophyta</taxon>
        <taxon>Tracheophyta</taxon>
        <taxon>Spermatophyta</taxon>
        <taxon>Magnoliopsida</taxon>
        <taxon>eudicotyledons</taxon>
        <taxon>Gunneridae</taxon>
        <taxon>Pentapetalae</taxon>
        <taxon>rosids</taxon>
        <taxon>malvids</taxon>
        <taxon>Brassicales</taxon>
        <taxon>Brassicaceae</taxon>
        <taxon>Coluteocarpeae</taxon>
        <taxon>Noccaea</taxon>
    </lineage>
</organism>
<protein>
    <submittedName>
        <fullName evidence="1">Protein NEN3</fullName>
    </submittedName>
</protein>
<dbReference type="AlphaFoldDB" id="A0A1J3DU31"/>
<evidence type="ECO:0000313" key="2">
    <source>
        <dbReference type="EMBL" id="JAU76003.1"/>
    </source>
</evidence>
<evidence type="ECO:0000313" key="1">
    <source>
        <dbReference type="EMBL" id="JAU23442.1"/>
    </source>
</evidence>
<gene>
    <name evidence="1" type="ORF">GA_TR1926_c0_g1_i1_g.6068</name>
    <name evidence="2" type="ORF">LE_TR20514_c0_g1_i1_g.65611</name>
</gene>
<name>A0A1J3DU31_NOCCA</name>